<dbReference type="AlphaFoldDB" id="G3HT24"/>
<sequence length="152" mass="15434">MRATPAICPRGGRSPARCPPGLLYLITRRACPDPASSPRPLRAAQSPGFPGPRKASRSRGTLGTRPAALGPATRARSAGAPGPLTPGLNVSAVTLVSRDGMLSTGPVGPNPRTGGGRRRALATGATGFPLAPPPNPTLPTEHAQLTCCNYMG</sequence>
<name>G3HT24_CRIGR</name>
<evidence type="ECO:0000256" key="1">
    <source>
        <dbReference type="SAM" id="MobiDB-lite"/>
    </source>
</evidence>
<dbReference type="InParanoid" id="G3HT24"/>
<gene>
    <name evidence="2" type="ORF">I79_014037</name>
</gene>
<reference evidence="3" key="1">
    <citation type="journal article" date="2011" name="Nat. Biotechnol.">
        <title>The genomic sequence of the Chinese hamster ovary (CHO)-K1 cell line.</title>
        <authorList>
            <person name="Xu X."/>
            <person name="Nagarajan H."/>
            <person name="Lewis N.E."/>
            <person name="Pan S."/>
            <person name="Cai Z."/>
            <person name="Liu X."/>
            <person name="Chen W."/>
            <person name="Xie M."/>
            <person name="Wang W."/>
            <person name="Hammond S."/>
            <person name="Andersen M.R."/>
            <person name="Neff N."/>
            <person name="Passarelli B."/>
            <person name="Koh W."/>
            <person name="Fan H.C."/>
            <person name="Wang J."/>
            <person name="Gui Y."/>
            <person name="Lee K.H."/>
            <person name="Betenbaugh M.J."/>
            <person name="Quake S.R."/>
            <person name="Famili I."/>
            <person name="Palsson B.O."/>
            <person name="Wang J."/>
        </authorList>
    </citation>
    <scope>NUCLEOTIDE SEQUENCE [LARGE SCALE GENOMIC DNA]</scope>
    <source>
        <strain evidence="3">CHO K1 cell line</strain>
    </source>
</reference>
<evidence type="ECO:0000313" key="3">
    <source>
        <dbReference type="Proteomes" id="UP000001075"/>
    </source>
</evidence>
<feature type="region of interest" description="Disordered" evidence="1">
    <location>
        <begin position="33"/>
        <end position="88"/>
    </location>
</feature>
<protein>
    <submittedName>
        <fullName evidence="2">Uncharacterized protein</fullName>
    </submittedName>
</protein>
<dbReference type="Proteomes" id="UP000001075">
    <property type="component" value="Unassembled WGS sequence"/>
</dbReference>
<evidence type="ECO:0000313" key="2">
    <source>
        <dbReference type="EMBL" id="EGW05703.1"/>
    </source>
</evidence>
<dbReference type="EMBL" id="JH000683">
    <property type="protein sequence ID" value="EGW05703.1"/>
    <property type="molecule type" value="Genomic_DNA"/>
</dbReference>
<proteinExistence type="predicted"/>
<organism evidence="2 3">
    <name type="scientific">Cricetulus griseus</name>
    <name type="common">Chinese hamster</name>
    <name type="synonym">Cricetulus barabensis griseus</name>
    <dbReference type="NCBI Taxonomy" id="10029"/>
    <lineage>
        <taxon>Eukaryota</taxon>
        <taxon>Metazoa</taxon>
        <taxon>Chordata</taxon>
        <taxon>Craniata</taxon>
        <taxon>Vertebrata</taxon>
        <taxon>Euteleostomi</taxon>
        <taxon>Mammalia</taxon>
        <taxon>Eutheria</taxon>
        <taxon>Euarchontoglires</taxon>
        <taxon>Glires</taxon>
        <taxon>Rodentia</taxon>
        <taxon>Myomorpha</taxon>
        <taxon>Muroidea</taxon>
        <taxon>Cricetidae</taxon>
        <taxon>Cricetinae</taxon>
        <taxon>Cricetulus</taxon>
    </lineage>
</organism>
<accession>G3HT24</accession>